<dbReference type="SUPFAM" id="SSF51735">
    <property type="entry name" value="NAD(P)-binding Rossmann-fold domains"/>
    <property type="match status" value="1"/>
</dbReference>
<evidence type="ECO:0000259" key="3">
    <source>
        <dbReference type="Pfam" id="PF01232"/>
    </source>
</evidence>
<dbReference type="SUPFAM" id="SSF48179">
    <property type="entry name" value="6-phosphogluconate dehydrogenase C-terminal domain-like"/>
    <property type="match status" value="1"/>
</dbReference>
<dbReference type="InterPro" id="IPR000669">
    <property type="entry name" value="Mannitol_DH"/>
</dbReference>
<protein>
    <recommendedName>
        <fullName evidence="7">Altronate oxidoreductase</fullName>
    </recommendedName>
</protein>
<evidence type="ECO:0000313" key="5">
    <source>
        <dbReference type="EMBL" id="KGE85831.1"/>
    </source>
</evidence>
<feature type="domain" description="Mannitol dehydrogenase N-terminal" evidence="3">
    <location>
        <begin position="18"/>
        <end position="259"/>
    </location>
</feature>
<dbReference type="GO" id="GO:0005829">
    <property type="term" value="C:cytosol"/>
    <property type="evidence" value="ECO:0007669"/>
    <property type="project" value="TreeGrafter"/>
</dbReference>
<dbReference type="STRING" id="1524460.IX84_24705"/>
<dbReference type="GO" id="GO:0008926">
    <property type="term" value="F:mannitol-1-phosphate 5-dehydrogenase activity"/>
    <property type="evidence" value="ECO:0007669"/>
    <property type="project" value="TreeGrafter"/>
</dbReference>
<dbReference type="InterPro" id="IPR036291">
    <property type="entry name" value="NAD(P)-bd_dom_sf"/>
</dbReference>
<dbReference type="NCBIfam" id="NF002969">
    <property type="entry name" value="PRK03643.1"/>
    <property type="match status" value="1"/>
</dbReference>
<evidence type="ECO:0000256" key="2">
    <source>
        <dbReference type="ARBA" id="ARBA00023027"/>
    </source>
</evidence>
<dbReference type="RefSeq" id="WP_044226653.1">
    <property type="nucleotide sequence ID" value="NZ_JBKAGJ010000002.1"/>
</dbReference>
<dbReference type="PANTHER" id="PTHR30524">
    <property type="entry name" value="MANNITOL-1-PHOSPHATE 5-DEHYDROGENASE"/>
    <property type="match status" value="1"/>
</dbReference>
<feature type="domain" description="Mannitol dehydrogenase C-terminal" evidence="4">
    <location>
        <begin position="272"/>
        <end position="446"/>
    </location>
</feature>
<dbReference type="AlphaFoldDB" id="A0A098S1A6"/>
<reference evidence="5 6" key="1">
    <citation type="journal article" date="2014" name="Int. J. Syst. Evol. Microbiol.">
        <title>Phaeodactylibacter xiamenensis gen. nov., sp. nov., a member of the family Saprospiraceae isolated from the marine alga Phaeodactylum tricornutum.</title>
        <authorList>
            <person name="Chen Z.Jr."/>
            <person name="Lei X."/>
            <person name="Lai Q."/>
            <person name="Li Y."/>
            <person name="Zhang B."/>
            <person name="Zhang J."/>
            <person name="Zhang H."/>
            <person name="Yang L."/>
            <person name="Zheng W."/>
            <person name="Tian Y."/>
            <person name="Yu Z."/>
            <person name="Xu H.Jr."/>
            <person name="Zheng T."/>
        </authorList>
    </citation>
    <scope>NUCLEOTIDE SEQUENCE [LARGE SCALE GENOMIC DNA]</scope>
    <source>
        <strain evidence="5 6">KD52</strain>
    </source>
</reference>
<sequence>MKLLSRTAVGRETAHPIRVLQFGGGNFLRAFADYLIQILNEETAFDGGVALVKPTARGDYASLRQQGGLFHVLTQGIQNGQPVREIKRVECIQQIIHPYQNWAAYMSSATLPEVRFVLSNTTEAGITFREEPMPTDAPAKEFPGKLTQWLFHRFQHFEGSKDKGLIFLPCELIEQNGQELKHCILKYSKHWNLDASFESWIEDHNTFCNTLVDRIVPGAPANAAGIWSETGWEDRELVTAEPYLLWAIEAAEQVKRELPFDQTRQNVVFTDDLDRFRTLKVRLLNGAHTAMVPIGLTNGVQTVREFVEHPQWGAWLTDLLQKEIAPTLPFGIQETKNYIVAILDRFRNPYIHHKLSDIALNSTSKFRVRLLPTAIAYHQKMNTLPEHIAQSLAALILLYKGDIAGLPRDSEETVNFFEACWALETPDFIVNKVLSNKGLWGEDIRFLSASVHQYLRSMQD</sequence>
<dbReference type="EMBL" id="JPOS01000083">
    <property type="protein sequence ID" value="KGE85831.1"/>
    <property type="molecule type" value="Genomic_DNA"/>
</dbReference>
<evidence type="ECO:0008006" key="7">
    <source>
        <dbReference type="Google" id="ProtNLM"/>
    </source>
</evidence>
<accession>A0A098S1A6</accession>
<dbReference type="InterPro" id="IPR013131">
    <property type="entry name" value="Mannitol_DH_N"/>
</dbReference>
<dbReference type="PANTHER" id="PTHR30524:SF0">
    <property type="entry name" value="ALTRONATE OXIDOREDUCTASE-RELATED"/>
    <property type="match status" value="1"/>
</dbReference>
<dbReference type="Pfam" id="PF08125">
    <property type="entry name" value="Mannitol_dh_C"/>
    <property type="match status" value="1"/>
</dbReference>
<keyword evidence="1" id="KW-0560">Oxidoreductase</keyword>
<dbReference type="Gene3D" id="1.10.1040.10">
    <property type="entry name" value="N-(1-d-carboxylethyl)-l-norvaline Dehydrogenase, domain 2"/>
    <property type="match status" value="1"/>
</dbReference>
<dbReference type="InterPro" id="IPR013328">
    <property type="entry name" value="6PGD_dom2"/>
</dbReference>
<keyword evidence="6" id="KW-1185">Reference proteome</keyword>
<comment type="caution">
    <text evidence="5">The sequence shown here is derived from an EMBL/GenBank/DDBJ whole genome shotgun (WGS) entry which is preliminary data.</text>
</comment>
<dbReference type="Proteomes" id="UP000029736">
    <property type="component" value="Unassembled WGS sequence"/>
</dbReference>
<evidence type="ECO:0000313" key="6">
    <source>
        <dbReference type="Proteomes" id="UP000029736"/>
    </source>
</evidence>
<name>A0A098S1A6_9BACT</name>
<dbReference type="GO" id="GO:0019592">
    <property type="term" value="P:mannitol catabolic process"/>
    <property type="evidence" value="ECO:0007669"/>
    <property type="project" value="TreeGrafter"/>
</dbReference>
<keyword evidence="2" id="KW-0520">NAD</keyword>
<gene>
    <name evidence="5" type="ORF">IX84_24705</name>
</gene>
<evidence type="ECO:0000259" key="4">
    <source>
        <dbReference type="Pfam" id="PF08125"/>
    </source>
</evidence>
<dbReference type="PRINTS" id="PR00084">
    <property type="entry name" value="MTLDHDRGNASE"/>
</dbReference>
<dbReference type="Pfam" id="PF01232">
    <property type="entry name" value="Mannitol_dh"/>
    <property type="match status" value="1"/>
</dbReference>
<dbReference type="InterPro" id="IPR013118">
    <property type="entry name" value="Mannitol_DH_C"/>
</dbReference>
<dbReference type="InterPro" id="IPR008927">
    <property type="entry name" value="6-PGluconate_DH-like_C_sf"/>
</dbReference>
<evidence type="ECO:0000256" key="1">
    <source>
        <dbReference type="ARBA" id="ARBA00023002"/>
    </source>
</evidence>
<dbReference type="Gene3D" id="3.40.50.720">
    <property type="entry name" value="NAD(P)-binding Rossmann-like Domain"/>
    <property type="match status" value="1"/>
</dbReference>
<dbReference type="OrthoDB" id="9768714at2"/>
<proteinExistence type="predicted"/>
<organism evidence="5 6">
    <name type="scientific">Phaeodactylibacter xiamenensis</name>
    <dbReference type="NCBI Taxonomy" id="1524460"/>
    <lineage>
        <taxon>Bacteria</taxon>
        <taxon>Pseudomonadati</taxon>
        <taxon>Bacteroidota</taxon>
        <taxon>Saprospiria</taxon>
        <taxon>Saprospirales</taxon>
        <taxon>Haliscomenobacteraceae</taxon>
        <taxon>Phaeodactylibacter</taxon>
    </lineage>
</organism>